<gene>
    <name evidence="1" type="ORF">CFP75_38870</name>
</gene>
<dbReference type="Proteomes" id="UP000215563">
    <property type="component" value="Unassembled WGS sequence"/>
</dbReference>
<dbReference type="EMBL" id="NMQU01000152">
    <property type="protein sequence ID" value="OXM43321.1"/>
    <property type="molecule type" value="Genomic_DNA"/>
</dbReference>
<comment type="caution">
    <text evidence="1">The sequence shown here is derived from an EMBL/GenBank/DDBJ whole genome shotgun (WGS) entry which is preliminary data.</text>
</comment>
<evidence type="ECO:0008006" key="3">
    <source>
        <dbReference type="Google" id="ProtNLM"/>
    </source>
</evidence>
<name>A0A229RA44_AMYAL</name>
<evidence type="ECO:0000313" key="2">
    <source>
        <dbReference type="Proteomes" id="UP000215563"/>
    </source>
</evidence>
<accession>A0A229RA44</accession>
<sequence length="142" mass="15238">MGMPDGSPTYEPGIRWNDALGIVARPTGGSYGTPVTEGAGFKYDEATLHELVKEWTDLAKEYVADLNDARRIAKAQPPGQEYASGDNAGVTRQSGSALMETLDQRITYCQNMAAKYIAALGKYATAEDHAVTVINQQPKGIA</sequence>
<reference evidence="1 2" key="1">
    <citation type="submission" date="2017-07" db="EMBL/GenBank/DDBJ databases">
        <title>Amycolatopsis alba DSM 44262 Genome sequencing and assembly.</title>
        <authorList>
            <person name="Kaur N."/>
            <person name="Mayilraj S."/>
        </authorList>
    </citation>
    <scope>NUCLEOTIDE SEQUENCE [LARGE SCALE GENOMIC DNA]</scope>
    <source>
        <strain evidence="1 2">DSM 44262</strain>
    </source>
</reference>
<evidence type="ECO:0000313" key="1">
    <source>
        <dbReference type="EMBL" id="OXM43321.1"/>
    </source>
</evidence>
<dbReference type="AlphaFoldDB" id="A0A229RA44"/>
<keyword evidence="2" id="KW-1185">Reference proteome</keyword>
<proteinExistence type="predicted"/>
<organism evidence="1 2">
    <name type="scientific">Amycolatopsis alba DSM 44262</name>
    <dbReference type="NCBI Taxonomy" id="1125972"/>
    <lineage>
        <taxon>Bacteria</taxon>
        <taxon>Bacillati</taxon>
        <taxon>Actinomycetota</taxon>
        <taxon>Actinomycetes</taxon>
        <taxon>Pseudonocardiales</taxon>
        <taxon>Pseudonocardiaceae</taxon>
        <taxon>Amycolatopsis</taxon>
    </lineage>
</organism>
<protein>
    <recommendedName>
        <fullName evidence="3">PE domain-containing protein</fullName>
    </recommendedName>
</protein>